<keyword evidence="6" id="KW-1185">Reference proteome</keyword>
<feature type="domain" description="Berberine/berberine-like" evidence="4">
    <location>
        <begin position="60"/>
        <end position="119"/>
    </location>
</feature>
<dbReference type="PANTHER" id="PTHR32448">
    <property type="entry name" value="OS08G0158400 PROTEIN"/>
    <property type="match status" value="1"/>
</dbReference>
<accession>A0A6A3AKV9</accession>
<keyword evidence="1" id="KW-0285">Flavoprotein</keyword>
<dbReference type="OrthoDB" id="995762at2759"/>
<organism evidence="5 6">
    <name type="scientific">Hibiscus syriacus</name>
    <name type="common">Rose of Sharon</name>
    <dbReference type="NCBI Taxonomy" id="106335"/>
    <lineage>
        <taxon>Eukaryota</taxon>
        <taxon>Viridiplantae</taxon>
        <taxon>Streptophyta</taxon>
        <taxon>Embryophyta</taxon>
        <taxon>Tracheophyta</taxon>
        <taxon>Spermatophyta</taxon>
        <taxon>Magnoliopsida</taxon>
        <taxon>eudicotyledons</taxon>
        <taxon>Gunneridae</taxon>
        <taxon>Pentapetalae</taxon>
        <taxon>rosids</taxon>
        <taxon>malvids</taxon>
        <taxon>Malvales</taxon>
        <taxon>Malvaceae</taxon>
        <taxon>Malvoideae</taxon>
        <taxon>Hibiscus</taxon>
    </lineage>
</organism>
<gene>
    <name evidence="5" type="ORF">F3Y22_tig00110447pilonHSYRG00002</name>
</gene>
<evidence type="ECO:0000256" key="1">
    <source>
        <dbReference type="ARBA" id="ARBA00022630"/>
    </source>
</evidence>
<evidence type="ECO:0000256" key="2">
    <source>
        <dbReference type="ARBA" id="ARBA00022827"/>
    </source>
</evidence>
<dbReference type="AlphaFoldDB" id="A0A6A3AKV9"/>
<proteinExistence type="predicted"/>
<name>A0A6A3AKV9_HIBSY</name>
<dbReference type="Gene3D" id="3.30.465.10">
    <property type="match status" value="1"/>
</dbReference>
<reference evidence="5" key="1">
    <citation type="submission" date="2019-09" db="EMBL/GenBank/DDBJ databases">
        <title>Draft genome information of white flower Hibiscus syriacus.</title>
        <authorList>
            <person name="Kim Y.-M."/>
        </authorList>
    </citation>
    <scope>NUCLEOTIDE SEQUENCE [LARGE SCALE GENOMIC DNA]</scope>
    <source>
        <strain evidence="5">YM2019G1</strain>
    </source>
</reference>
<comment type="caution">
    <text evidence="5">The sequence shown here is derived from an EMBL/GenBank/DDBJ whole genome shotgun (WGS) entry which is preliminary data.</text>
</comment>
<protein>
    <recommendedName>
        <fullName evidence="4">Berberine/berberine-like domain-containing protein</fullName>
    </recommendedName>
</protein>
<dbReference type="InterPro" id="IPR012951">
    <property type="entry name" value="BBE"/>
</dbReference>
<dbReference type="GO" id="GO:0016491">
    <property type="term" value="F:oxidoreductase activity"/>
    <property type="evidence" value="ECO:0007669"/>
    <property type="project" value="UniProtKB-KW"/>
</dbReference>
<dbReference type="Proteomes" id="UP000436088">
    <property type="component" value="Unassembled WGS sequence"/>
</dbReference>
<evidence type="ECO:0000313" key="6">
    <source>
        <dbReference type="Proteomes" id="UP000436088"/>
    </source>
</evidence>
<keyword evidence="3" id="KW-0560">Oxidoreductase</keyword>
<dbReference type="GO" id="GO:0050660">
    <property type="term" value="F:flavin adenine dinucleotide binding"/>
    <property type="evidence" value="ECO:0007669"/>
    <property type="project" value="InterPro"/>
</dbReference>
<dbReference type="Pfam" id="PF08031">
    <property type="entry name" value="BBE"/>
    <property type="match status" value="1"/>
</dbReference>
<evidence type="ECO:0000256" key="3">
    <source>
        <dbReference type="ARBA" id="ARBA00023002"/>
    </source>
</evidence>
<evidence type="ECO:0000259" key="4">
    <source>
        <dbReference type="Pfam" id="PF08031"/>
    </source>
</evidence>
<keyword evidence="2" id="KW-0274">FAD</keyword>
<evidence type="ECO:0000313" key="5">
    <source>
        <dbReference type="EMBL" id="KAE8704668.1"/>
    </source>
</evidence>
<sequence>MDDIPETETPFPHKVGNLYRIMYVVNWEEEEDKNSEKFMGWMRRVYNYMTPYVLESPRGAYVNYKELEIGASEISDDNISYEKAKIWGLKYFKNNFNRLVHVKTTVDPENFFKHEQSIPPLPHLLKKGSNWSL</sequence>
<dbReference type="Gene3D" id="3.40.462.20">
    <property type="match status" value="1"/>
</dbReference>
<dbReference type="EMBL" id="VEPZ02000991">
    <property type="protein sequence ID" value="KAE8704668.1"/>
    <property type="molecule type" value="Genomic_DNA"/>
</dbReference>
<dbReference type="InterPro" id="IPR016169">
    <property type="entry name" value="FAD-bd_PCMH_sub2"/>
</dbReference>